<keyword evidence="5 7" id="KW-1133">Transmembrane helix</keyword>
<keyword evidence="7" id="KW-0813">Transport</keyword>
<feature type="transmembrane region" description="Helical" evidence="7">
    <location>
        <begin position="143"/>
        <end position="168"/>
    </location>
</feature>
<comment type="subcellular location">
    <subcellularLocation>
        <location evidence="1 7">Cell inner membrane</location>
        <topology evidence="1 7">Multi-pass membrane protein</topology>
    </subcellularLocation>
</comment>
<feature type="transmembrane region" description="Helical" evidence="7">
    <location>
        <begin position="174"/>
        <end position="197"/>
    </location>
</feature>
<dbReference type="EMBL" id="FORF01000002">
    <property type="protein sequence ID" value="SFI42014.1"/>
    <property type="molecule type" value="Genomic_DNA"/>
</dbReference>
<feature type="transmembrane region" description="Helical" evidence="7">
    <location>
        <begin position="224"/>
        <end position="244"/>
    </location>
</feature>
<gene>
    <name evidence="9" type="ORF">SAMN03080618_00357</name>
</gene>
<dbReference type="GO" id="GO:0005886">
    <property type="term" value="C:plasma membrane"/>
    <property type="evidence" value="ECO:0007669"/>
    <property type="project" value="UniProtKB-SubCell"/>
</dbReference>
<dbReference type="InterPro" id="IPR010656">
    <property type="entry name" value="DctM"/>
</dbReference>
<dbReference type="RefSeq" id="WP_091517894.1">
    <property type="nucleotide sequence ID" value="NZ_FORF01000002.1"/>
</dbReference>
<keyword evidence="10" id="KW-1185">Reference proteome</keyword>
<sequence length="434" mass="46499">MADPTIPSILLFGGMFFFLGLGVPIAFALGGLSVAMIYFFWSPAALSMIPMRAFATATSFEYLSIPMFIFMASMLQKSRIADDLYDTMQKFMGGIRGGLAIGTILICTLFSAMAGISGAATIAMGMVAIPAMFSRGYNRHMTLGSIAAGGSLGILIPPSVTMIVYGLVANTSIGGLYMGGILPGLLLAFLFGLYAYLRSAFDPRVAVDTTTYSWGEKLRSLRMVLPPIALTVAVMGSILTGTAAVAEASAVGAGGAVLAALIARRLTWENLFAASRETLILSAVIFWIIIASSALSTFYTAIGATRMIEGLILDLEVNRWVIVTLMFVILAIMGMVLETTGIIMITAPIFAPVAVQLGFDPVWFGILFIVLMEMGFLTPPFGYNLFYLKGVAPKDVTMNDLYLSIIPFVLIMIAAVGLMMLFPQIILWLPQTIM</sequence>
<evidence type="ECO:0000256" key="5">
    <source>
        <dbReference type="ARBA" id="ARBA00022989"/>
    </source>
</evidence>
<evidence type="ECO:0000259" key="8">
    <source>
        <dbReference type="Pfam" id="PF06808"/>
    </source>
</evidence>
<feature type="transmembrane region" description="Helical" evidence="7">
    <location>
        <begin position="95"/>
        <end position="122"/>
    </location>
</feature>
<keyword evidence="4 7" id="KW-0812">Transmembrane</keyword>
<keyword evidence="6 7" id="KW-0472">Membrane</keyword>
<dbReference type="Pfam" id="PF06808">
    <property type="entry name" value="DctM"/>
    <property type="match status" value="1"/>
</dbReference>
<reference evidence="10" key="1">
    <citation type="submission" date="2016-10" db="EMBL/GenBank/DDBJ databases">
        <authorList>
            <person name="Varghese N."/>
            <person name="Submissions S."/>
        </authorList>
    </citation>
    <scope>NUCLEOTIDE SEQUENCE [LARGE SCALE GENOMIC DNA]</scope>
    <source>
        <strain evidence="10">DSM 21857</strain>
    </source>
</reference>
<dbReference type="PANTHER" id="PTHR33362">
    <property type="entry name" value="SIALIC ACID TRAP TRANSPORTER PERMEASE PROTEIN SIAT-RELATED"/>
    <property type="match status" value="1"/>
</dbReference>
<feature type="domain" description="TRAP C4-dicarboxylate transport system permease DctM subunit" evidence="8">
    <location>
        <begin position="12"/>
        <end position="425"/>
    </location>
</feature>
<dbReference type="PANTHER" id="PTHR33362:SF7">
    <property type="entry name" value="SLL1103 PROTEIN"/>
    <property type="match status" value="1"/>
</dbReference>
<evidence type="ECO:0000256" key="3">
    <source>
        <dbReference type="ARBA" id="ARBA00022519"/>
    </source>
</evidence>
<evidence type="ECO:0000256" key="6">
    <source>
        <dbReference type="ARBA" id="ARBA00023136"/>
    </source>
</evidence>
<evidence type="ECO:0000313" key="10">
    <source>
        <dbReference type="Proteomes" id="UP000242763"/>
    </source>
</evidence>
<keyword evidence="3 7" id="KW-0997">Cell inner membrane</keyword>
<feature type="transmembrane region" description="Helical" evidence="7">
    <location>
        <begin position="401"/>
        <end position="429"/>
    </location>
</feature>
<dbReference type="AlphaFoldDB" id="A0A1I3I232"/>
<evidence type="ECO:0000256" key="4">
    <source>
        <dbReference type="ARBA" id="ARBA00022692"/>
    </source>
</evidence>
<dbReference type="GO" id="GO:0022857">
    <property type="term" value="F:transmembrane transporter activity"/>
    <property type="evidence" value="ECO:0007669"/>
    <property type="project" value="UniProtKB-UniRule"/>
</dbReference>
<feature type="transmembrane region" description="Helical" evidence="7">
    <location>
        <begin position="322"/>
        <end position="350"/>
    </location>
</feature>
<dbReference type="Proteomes" id="UP000242763">
    <property type="component" value="Unassembled WGS sequence"/>
</dbReference>
<dbReference type="PIRSF" id="PIRSF006066">
    <property type="entry name" value="HI0050"/>
    <property type="match status" value="1"/>
</dbReference>
<comment type="caution">
    <text evidence="7">Lacks conserved residue(s) required for the propagation of feature annotation.</text>
</comment>
<feature type="transmembrane region" description="Helical" evidence="7">
    <location>
        <begin position="362"/>
        <end position="381"/>
    </location>
</feature>
<proteinExistence type="inferred from homology"/>
<feature type="transmembrane region" description="Helical" evidence="7">
    <location>
        <begin position="53"/>
        <end position="75"/>
    </location>
</feature>
<keyword evidence="2" id="KW-1003">Cell membrane</keyword>
<evidence type="ECO:0000313" key="9">
    <source>
        <dbReference type="EMBL" id="SFI42014.1"/>
    </source>
</evidence>
<evidence type="ECO:0000256" key="7">
    <source>
        <dbReference type="RuleBase" id="RU369079"/>
    </source>
</evidence>
<protein>
    <recommendedName>
        <fullName evidence="7">TRAP transporter large permease protein</fullName>
    </recommendedName>
</protein>
<dbReference type="NCBIfam" id="TIGR00786">
    <property type="entry name" value="dctM"/>
    <property type="match status" value="1"/>
</dbReference>
<dbReference type="STRING" id="1121003.SAMN03080618_00357"/>
<comment type="subunit">
    <text evidence="7">The complex comprises the extracytoplasmic solute receptor protein and the two transmembrane proteins.</text>
</comment>
<feature type="transmembrane region" description="Helical" evidence="7">
    <location>
        <begin position="279"/>
        <end position="302"/>
    </location>
</feature>
<dbReference type="OrthoDB" id="7339120at2"/>
<comment type="function">
    <text evidence="7">Part of the tripartite ATP-independent periplasmic (TRAP) transport system.</text>
</comment>
<evidence type="ECO:0000256" key="2">
    <source>
        <dbReference type="ARBA" id="ARBA00022475"/>
    </source>
</evidence>
<dbReference type="InterPro" id="IPR004681">
    <property type="entry name" value="TRAP_DctM"/>
</dbReference>
<evidence type="ECO:0000256" key="1">
    <source>
        <dbReference type="ARBA" id="ARBA00004429"/>
    </source>
</evidence>
<feature type="transmembrane region" description="Helical" evidence="7">
    <location>
        <begin position="12"/>
        <end position="41"/>
    </location>
</feature>
<accession>A0A1I3I232</accession>
<organism evidence="9 10">
    <name type="scientific">Aquamicrobium aerolatum DSM 21857</name>
    <dbReference type="NCBI Taxonomy" id="1121003"/>
    <lineage>
        <taxon>Bacteria</taxon>
        <taxon>Pseudomonadati</taxon>
        <taxon>Pseudomonadota</taxon>
        <taxon>Alphaproteobacteria</taxon>
        <taxon>Hyphomicrobiales</taxon>
        <taxon>Phyllobacteriaceae</taxon>
        <taxon>Aerobium</taxon>
    </lineage>
</organism>
<comment type="similarity">
    <text evidence="7">Belongs to the TRAP transporter large permease family.</text>
</comment>
<name>A0A1I3I232_9HYPH</name>